<reference evidence="1 2" key="1">
    <citation type="submission" date="2020-01" db="EMBL/GenBank/DDBJ databases">
        <title>Herbidospora sp. NEAU-GS84 nov., a novel actinomycete isolated from soil.</title>
        <authorList>
            <person name="Han L."/>
        </authorList>
    </citation>
    <scope>NUCLEOTIDE SEQUENCE [LARGE SCALE GENOMIC DNA]</scope>
    <source>
        <strain evidence="1 2">NEAU-GS84</strain>
    </source>
</reference>
<sequence length="287" mass="31910">MTLIVGYISHNYAAIASDRMITIKRAGQSNIYQDVENKAVVLNGQAIMGYTGFARLGGMYTDKWVVEELSKVDPSEYFKALAGKSQRAIDAIRQAAGLDRSGTGHAYVIAGYPVLERSDAQRRRVPAIATISNALGSHYRSWRPRPAFEVNRHVLPDDRDLLLKIAGILPSTDEIDRTKNFIRSYRKRHPDGFLGIAQALVRLIRSVSDPGVGRNISLSVMPRAVVPSLEVEASKLGVMEPIERVACMYVPDGEDLDKADYYFPAMVTPSMAAWGSETWIGRKPPWW</sequence>
<dbReference type="AlphaFoldDB" id="A0A7C9J5T6"/>
<comment type="caution">
    <text evidence="1">The sequence shown here is derived from an EMBL/GenBank/DDBJ whole genome shotgun (WGS) entry which is preliminary data.</text>
</comment>
<accession>A0A7C9J5T6</accession>
<name>A0A7C9J5T6_9ACTN</name>
<proteinExistence type="predicted"/>
<dbReference type="EMBL" id="WXEW01000008">
    <property type="protein sequence ID" value="NAS25366.1"/>
    <property type="molecule type" value="Genomic_DNA"/>
</dbReference>
<dbReference type="Proteomes" id="UP000479526">
    <property type="component" value="Unassembled WGS sequence"/>
</dbReference>
<protein>
    <submittedName>
        <fullName evidence="1">Uncharacterized protein</fullName>
    </submittedName>
</protein>
<evidence type="ECO:0000313" key="1">
    <source>
        <dbReference type="EMBL" id="NAS25366.1"/>
    </source>
</evidence>
<organism evidence="1 2">
    <name type="scientific">Herbidospora solisilvae</name>
    <dbReference type="NCBI Taxonomy" id="2696284"/>
    <lineage>
        <taxon>Bacteria</taxon>
        <taxon>Bacillati</taxon>
        <taxon>Actinomycetota</taxon>
        <taxon>Actinomycetes</taxon>
        <taxon>Streptosporangiales</taxon>
        <taxon>Streptosporangiaceae</taxon>
        <taxon>Herbidospora</taxon>
    </lineage>
</organism>
<gene>
    <name evidence="1" type="ORF">GT755_27235</name>
</gene>
<evidence type="ECO:0000313" key="2">
    <source>
        <dbReference type="Proteomes" id="UP000479526"/>
    </source>
</evidence>
<keyword evidence="2" id="KW-1185">Reference proteome</keyword>
<dbReference type="RefSeq" id="WP_161482457.1">
    <property type="nucleotide sequence ID" value="NZ_WXEW01000008.1"/>
</dbReference>